<comment type="caution">
    <text evidence="10">The sequence shown here is derived from an EMBL/GenBank/DDBJ whole genome shotgun (WGS) entry which is preliminary data.</text>
</comment>
<accession>A0ABV6C491</accession>
<dbReference type="InterPro" id="IPR036193">
    <property type="entry name" value="ADK_active_lid_dom_sf"/>
</dbReference>
<evidence type="ECO:0000256" key="8">
    <source>
        <dbReference type="SAM" id="MobiDB-lite"/>
    </source>
</evidence>
<feature type="binding site" evidence="5">
    <location>
        <position position="152"/>
    </location>
    <ligand>
        <name>Zn(2+)</name>
        <dbReference type="ChEBI" id="CHEBI:29105"/>
        <note>structural</note>
    </ligand>
</feature>
<keyword evidence="5" id="KW-0479">Metal-binding</keyword>
<comment type="caution">
    <text evidence="5">Lacks conserved residue(s) required for the propagation of feature annotation.</text>
</comment>
<dbReference type="Pfam" id="PF00406">
    <property type="entry name" value="ADK"/>
    <property type="match status" value="1"/>
</dbReference>
<evidence type="ECO:0000259" key="9">
    <source>
        <dbReference type="Pfam" id="PF05191"/>
    </source>
</evidence>
<proteinExistence type="inferred from homology"/>
<evidence type="ECO:0000256" key="4">
    <source>
        <dbReference type="ARBA" id="ARBA00022777"/>
    </source>
</evidence>
<keyword evidence="5 7" id="KW-0067">ATP-binding</keyword>
<dbReference type="InterPro" id="IPR027417">
    <property type="entry name" value="P-loop_NTPase"/>
</dbReference>
<dbReference type="NCBIfam" id="NF011100">
    <property type="entry name" value="PRK14527.1"/>
    <property type="match status" value="1"/>
</dbReference>
<dbReference type="HAMAP" id="MF_00235">
    <property type="entry name" value="Adenylate_kinase_Adk"/>
    <property type="match status" value="1"/>
</dbReference>
<feature type="binding site" evidence="5">
    <location>
        <begin position="14"/>
        <end position="19"/>
    </location>
    <ligand>
        <name>ATP</name>
        <dbReference type="ChEBI" id="CHEBI:30616"/>
    </ligand>
</feature>
<dbReference type="EMBL" id="JBHLYQ010000041">
    <property type="protein sequence ID" value="MFC0081656.1"/>
    <property type="molecule type" value="Genomic_DNA"/>
</dbReference>
<dbReference type="GO" id="GO:0004017">
    <property type="term" value="F:AMP kinase activity"/>
    <property type="evidence" value="ECO:0007669"/>
    <property type="project" value="UniProtKB-EC"/>
</dbReference>
<comment type="function">
    <text evidence="5">Catalyzes the reversible transfer of the terminal phosphate group between ATP and AMP. Plays an important role in cellular energy homeostasis and in adenine nucleotide metabolism.</text>
</comment>
<dbReference type="CDD" id="cd01428">
    <property type="entry name" value="ADK"/>
    <property type="match status" value="1"/>
</dbReference>
<evidence type="ECO:0000313" key="10">
    <source>
        <dbReference type="EMBL" id="MFC0081656.1"/>
    </source>
</evidence>
<feature type="region of interest" description="NMP" evidence="5">
    <location>
        <begin position="34"/>
        <end position="63"/>
    </location>
</feature>
<dbReference type="Gene3D" id="3.40.50.300">
    <property type="entry name" value="P-loop containing nucleotide triphosphate hydrolases"/>
    <property type="match status" value="1"/>
</dbReference>
<dbReference type="InterPro" id="IPR007862">
    <property type="entry name" value="Adenylate_kinase_lid-dom"/>
</dbReference>
<comment type="subunit">
    <text evidence="5 7">Monomer.</text>
</comment>
<dbReference type="SUPFAM" id="SSF57774">
    <property type="entry name" value="Microbial and mitochondrial ADK, insert 'zinc finger' domain"/>
    <property type="match status" value="1"/>
</dbReference>
<dbReference type="NCBIfam" id="NF001380">
    <property type="entry name" value="PRK00279.1-2"/>
    <property type="match status" value="1"/>
</dbReference>
<feature type="compositionally biased region" description="Basic residues" evidence="8">
    <location>
        <begin position="220"/>
        <end position="235"/>
    </location>
</feature>
<evidence type="ECO:0000256" key="2">
    <source>
        <dbReference type="ARBA" id="ARBA00022727"/>
    </source>
</evidence>
<reference evidence="10 11" key="1">
    <citation type="submission" date="2024-09" db="EMBL/GenBank/DDBJ databases">
        <authorList>
            <person name="Sun Q."/>
            <person name="Mori K."/>
        </authorList>
    </citation>
    <scope>NUCLEOTIDE SEQUENCE [LARGE SCALE GENOMIC DNA]</scope>
    <source>
        <strain evidence="10 11">JCM 15389</strain>
    </source>
</reference>
<feature type="region of interest" description="Disordered" evidence="8">
    <location>
        <begin position="216"/>
        <end position="235"/>
    </location>
</feature>
<gene>
    <name evidence="5" type="primary">adk</name>
    <name evidence="10" type="ORF">ACFFRE_05795</name>
</gene>
<evidence type="ECO:0000256" key="7">
    <source>
        <dbReference type="RuleBase" id="RU003331"/>
    </source>
</evidence>
<feature type="binding site" evidence="5">
    <location>
        <position position="136"/>
    </location>
    <ligand>
        <name>Zn(2+)</name>
        <dbReference type="ChEBI" id="CHEBI:29105"/>
        <note>structural</note>
    </ligand>
</feature>
<dbReference type="NCBIfam" id="TIGR01351">
    <property type="entry name" value="adk"/>
    <property type="match status" value="1"/>
</dbReference>
<feature type="binding site" evidence="5">
    <location>
        <position position="201"/>
    </location>
    <ligand>
        <name>ATP</name>
        <dbReference type="ChEBI" id="CHEBI:30616"/>
    </ligand>
</feature>
<comment type="pathway">
    <text evidence="5">Purine metabolism; AMP biosynthesis via salvage pathway; AMP from ADP: step 1/1.</text>
</comment>
<dbReference type="PRINTS" id="PR00094">
    <property type="entry name" value="ADENYLTKNASE"/>
</dbReference>
<keyword evidence="5" id="KW-0862">Zinc</keyword>
<feature type="binding site" evidence="5">
    <location>
        <position position="173"/>
    </location>
    <ligand>
        <name>AMP</name>
        <dbReference type="ChEBI" id="CHEBI:456215"/>
    </ligand>
</feature>
<sequence>MVPGARLVVLGKQGAGKGTQCVRLSHLYVVPHISTGDMLRAAVKSGSPLGEKIREVMDRGELLSDELVGEMVAQRLAEPDARARGFILDGYPRTVRQAEMLAQILAPLDIDLAIDIEVPTERVLKRLADRRVCSDCGANYSVQAPPKVNWTCDVCGGEVVQREDDTEEAIRRRLALYERETAPLIAWYAERGQLAQVNGVGTVEAVSRRIVRAIEERRSPRPARPRRRGTKGGAS</sequence>
<keyword evidence="1 5" id="KW-0808">Transferase</keyword>
<keyword evidence="4 5" id="KW-0418">Kinase</keyword>
<feature type="binding site" evidence="5">
    <location>
        <position position="130"/>
    </location>
    <ligand>
        <name>ATP</name>
        <dbReference type="ChEBI" id="CHEBI:30616"/>
    </ligand>
</feature>
<dbReference type="InterPro" id="IPR000850">
    <property type="entry name" value="Adenylat/UMP-CMP_kin"/>
</dbReference>
<comment type="catalytic activity">
    <reaction evidence="5 7">
        <text>AMP + ATP = 2 ADP</text>
        <dbReference type="Rhea" id="RHEA:12973"/>
        <dbReference type="ChEBI" id="CHEBI:30616"/>
        <dbReference type="ChEBI" id="CHEBI:456215"/>
        <dbReference type="ChEBI" id="CHEBI:456216"/>
        <dbReference type="EC" id="2.7.4.3"/>
    </reaction>
</comment>
<feature type="binding site" evidence="5">
    <location>
        <begin position="90"/>
        <end position="93"/>
    </location>
    <ligand>
        <name>AMP</name>
        <dbReference type="ChEBI" id="CHEBI:456215"/>
    </ligand>
</feature>
<comment type="domain">
    <text evidence="5">Consists of three domains, a large central CORE domain and two small peripheral domains, NMPbind and LID, which undergo movements during catalysis. The LID domain closes over the site of phosphoryl transfer upon ATP binding. Assembling and dissambling the active center during each catalytic cycle provides an effective means to prevent ATP hydrolysis. Some bacteria have evolved a zinc-coordinating structure that stabilizes the LID domain.</text>
</comment>
<feature type="binding site" evidence="5">
    <location>
        <position position="97"/>
    </location>
    <ligand>
        <name>AMP</name>
        <dbReference type="ChEBI" id="CHEBI:456215"/>
    </ligand>
</feature>
<dbReference type="PROSITE" id="PS00113">
    <property type="entry name" value="ADENYLATE_KINASE"/>
    <property type="match status" value="1"/>
</dbReference>
<dbReference type="InterPro" id="IPR006259">
    <property type="entry name" value="Adenyl_kin_sub"/>
</dbReference>
<dbReference type="SUPFAM" id="SSF52540">
    <property type="entry name" value="P-loop containing nucleoside triphosphate hydrolases"/>
    <property type="match status" value="1"/>
</dbReference>
<feature type="binding site" evidence="5">
    <location>
        <position position="133"/>
    </location>
    <ligand>
        <name>Zn(2+)</name>
        <dbReference type="ChEBI" id="CHEBI:29105"/>
        <note>structural</note>
    </ligand>
</feature>
<keyword evidence="11" id="KW-1185">Reference proteome</keyword>
<feature type="binding site" evidence="5">
    <location>
        <position position="35"/>
    </location>
    <ligand>
        <name>AMP</name>
        <dbReference type="ChEBI" id="CHEBI:456215"/>
    </ligand>
</feature>
<dbReference type="InterPro" id="IPR033690">
    <property type="entry name" value="Adenylat_kinase_CS"/>
</dbReference>
<dbReference type="Proteomes" id="UP001589788">
    <property type="component" value="Unassembled WGS sequence"/>
</dbReference>
<keyword evidence="3 5" id="KW-0547">Nucleotide-binding</keyword>
<comment type="subcellular location">
    <subcellularLocation>
        <location evidence="5 7">Cytoplasm</location>
    </subcellularLocation>
</comment>
<dbReference type="NCBIfam" id="NF001381">
    <property type="entry name" value="PRK00279.1-3"/>
    <property type="match status" value="1"/>
</dbReference>
<keyword evidence="2 5" id="KW-0545">Nucleotide biosynthesis</keyword>
<feature type="domain" description="Adenylate kinase active site lid" evidence="9">
    <location>
        <begin position="130"/>
        <end position="164"/>
    </location>
</feature>
<evidence type="ECO:0000256" key="3">
    <source>
        <dbReference type="ARBA" id="ARBA00022741"/>
    </source>
</evidence>
<dbReference type="RefSeq" id="WP_248105122.1">
    <property type="nucleotide sequence ID" value="NZ_JAKHEX010000001.1"/>
</dbReference>
<evidence type="ECO:0000313" key="11">
    <source>
        <dbReference type="Proteomes" id="UP001589788"/>
    </source>
</evidence>
<evidence type="ECO:0000256" key="5">
    <source>
        <dbReference type="HAMAP-Rule" id="MF_00235"/>
    </source>
</evidence>
<feature type="binding site" evidence="5">
    <location>
        <begin position="61"/>
        <end position="63"/>
    </location>
    <ligand>
        <name>AMP</name>
        <dbReference type="ChEBI" id="CHEBI:456215"/>
    </ligand>
</feature>
<evidence type="ECO:0000256" key="6">
    <source>
        <dbReference type="RuleBase" id="RU003330"/>
    </source>
</evidence>
<keyword evidence="5" id="KW-0963">Cytoplasm</keyword>
<dbReference type="Pfam" id="PF05191">
    <property type="entry name" value="ADK_lid"/>
    <property type="match status" value="1"/>
</dbReference>
<feature type="binding site" evidence="5">
    <location>
        <position position="162"/>
    </location>
    <ligand>
        <name>AMP</name>
        <dbReference type="ChEBI" id="CHEBI:456215"/>
    </ligand>
</feature>
<evidence type="ECO:0000256" key="1">
    <source>
        <dbReference type="ARBA" id="ARBA00022679"/>
    </source>
</evidence>
<organism evidence="10 11">
    <name type="scientific">Aciditerrimonas ferrireducens</name>
    <dbReference type="NCBI Taxonomy" id="667306"/>
    <lineage>
        <taxon>Bacteria</taxon>
        <taxon>Bacillati</taxon>
        <taxon>Actinomycetota</taxon>
        <taxon>Acidimicrobiia</taxon>
        <taxon>Acidimicrobiales</taxon>
        <taxon>Acidimicrobiaceae</taxon>
        <taxon>Aciditerrimonas</taxon>
    </lineage>
</organism>
<dbReference type="EC" id="2.7.4.3" evidence="5 7"/>
<dbReference type="PANTHER" id="PTHR23359">
    <property type="entry name" value="NUCLEOTIDE KINASE"/>
    <property type="match status" value="1"/>
</dbReference>
<comment type="similarity">
    <text evidence="5 6">Belongs to the adenylate kinase family.</text>
</comment>
<feature type="binding site" evidence="5">
    <location>
        <position position="155"/>
    </location>
    <ligand>
        <name>Zn(2+)</name>
        <dbReference type="ChEBI" id="CHEBI:29105"/>
        <note>structural</note>
    </ligand>
</feature>
<feature type="binding site" evidence="5">
    <location>
        <position position="40"/>
    </location>
    <ligand>
        <name>AMP</name>
        <dbReference type="ChEBI" id="CHEBI:456215"/>
    </ligand>
</feature>
<name>A0ABV6C491_9ACTN</name>
<protein>
    <recommendedName>
        <fullName evidence="5 7">Adenylate kinase</fullName>
        <shortName evidence="5">AK</shortName>
        <ecNumber evidence="5 7">2.7.4.3</ecNumber>
    </recommendedName>
    <alternativeName>
        <fullName evidence="5">ATP-AMP transphosphorylase</fullName>
    </alternativeName>
    <alternativeName>
        <fullName evidence="5">ATP:AMP phosphotransferase</fullName>
    </alternativeName>
    <alternativeName>
        <fullName evidence="5">Adenylate monophosphate kinase</fullName>
    </alternativeName>
</protein>